<dbReference type="AlphaFoldDB" id="A0A1X7N6T8"/>
<dbReference type="Proteomes" id="UP000193711">
    <property type="component" value="Unassembled WGS sequence"/>
</dbReference>
<evidence type="ECO:0000313" key="1">
    <source>
        <dbReference type="EMBL" id="SMH33112.1"/>
    </source>
</evidence>
<reference evidence="2" key="1">
    <citation type="submission" date="2017-04" db="EMBL/GenBank/DDBJ databases">
        <authorList>
            <person name="Varghese N."/>
            <person name="Submissions S."/>
        </authorList>
    </citation>
    <scope>NUCLEOTIDE SEQUENCE [LARGE SCALE GENOMIC DNA]</scope>
    <source>
        <strain evidence="2">VKM Ac-2121</strain>
    </source>
</reference>
<dbReference type="Pfam" id="PF13822">
    <property type="entry name" value="ACC_epsilon"/>
    <property type="match status" value="1"/>
</dbReference>
<dbReference type="InterPro" id="IPR032716">
    <property type="entry name" value="ACC_epsilon"/>
</dbReference>
<keyword evidence="2" id="KW-1185">Reference proteome</keyword>
<dbReference type="EMBL" id="FXBM01000001">
    <property type="protein sequence ID" value="SMH33112.1"/>
    <property type="molecule type" value="Genomic_DNA"/>
</dbReference>
<protein>
    <submittedName>
        <fullName evidence="1">Acyl-CoA carboxylase epsilon subunit</fullName>
    </submittedName>
</protein>
<gene>
    <name evidence="1" type="ORF">SAMN06295885_0826</name>
</gene>
<proteinExistence type="predicted"/>
<evidence type="ECO:0000313" key="2">
    <source>
        <dbReference type="Proteomes" id="UP000193711"/>
    </source>
</evidence>
<dbReference type="GO" id="GO:0004658">
    <property type="term" value="F:propionyl-CoA carboxylase activity"/>
    <property type="evidence" value="ECO:0007669"/>
    <property type="project" value="InterPro"/>
</dbReference>
<organism evidence="1 2">
    <name type="scientific">Rathayibacter oskolensis</name>
    <dbReference type="NCBI Taxonomy" id="1891671"/>
    <lineage>
        <taxon>Bacteria</taxon>
        <taxon>Bacillati</taxon>
        <taxon>Actinomycetota</taxon>
        <taxon>Actinomycetes</taxon>
        <taxon>Micrococcales</taxon>
        <taxon>Microbacteriaceae</taxon>
        <taxon>Rathayibacter</taxon>
    </lineage>
</organism>
<sequence>MRYRRGMSAQDSAPDVIISTPGLDARQIAAVTAVVAALASRTSARQEPSQEVTGGWNARSGAVRAALHPAPGAWRSFSL</sequence>
<accession>A0A1X7N6T8</accession>
<name>A0A1X7N6T8_9MICO</name>
<dbReference type="GO" id="GO:0003989">
    <property type="term" value="F:acetyl-CoA carboxylase activity"/>
    <property type="evidence" value="ECO:0007669"/>
    <property type="project" value="InterPro"/>
</dbReference>